<dbReference type="GO" id="GO:0005739">
    <property type="term" value="C:mitochondrion"/>
    <property type="evidence" value="ECO:0007669"/>
    <property type="project" value="TreeGrafter"/>
</dbReference>
<dbReference type="OrthoDB" id="10264412at2759"/>
<keyword evidence="8" id="KW-1185">Reference proteome</keyword>
<dbReference type="GO" id="GO:0032543">
    <property type="term" value="P:mitochondrial translation"/>
    <property type="evidence" value="ECO:0007669"/>
    <property type="project" value="TreeGrafter"/>
</dbReference>
<evidence type="ECO:0000259" key="6">
    <source>
        <dbReference type="Pfam" id="PF00133"/>
    </source>
</evidence>
<keyword evidence="2" id="KW-0547">Nucleotide-binding</keyword>
<dbReference type="InterPro" id="IPR002300">
    <property type="entry name" value="aa-tRNA-synth_Ia"/>
</dbReference>
<evidence type="ECO:0000256" key="1">
    <source>
        <dbReference type="ARBA" id="ARBA00022598"/>
    </source>
</evidence>
<protein>
    <recommendedName>
        <fullName evidence="6">Aminoacyl-tRNA synthetase class Ia domain-containing protein</fullName>
    </recommendedName>
</protein>
<accession>A0A433DND9</accession>
<dbReference type="GO" id="GO:0004822">
    <property type="term" value="F:isoleucine-tRNA ligase activity"/>
    <property type="evidence" value="ECO:0007669"/>
    <property type="project" value="TreeGrafter"/>
</dbReference>
<organism evidence="7 8">
    <name type="scientific">Jimgerdemannia flammicorona</name>
    <dbReference type="NCBI Taxonomy" id="994334"/>
    <lineage>
        <taxon>Eukaryota</taxon>
        <taxon>Fungi</taxon>
        <taxon>Fungi incertae sedis</taxon>
        <taxon>Mucoromycota</taxon>
        <taxon>Mucoromycotina</taxon>
        <taxon>Endogonomycetes</taxon>
        <taxon>Endogonales</taxon>
        <taxon>Endogonaceae</taxon>
        <taxon>Jimgerdemannia</taxon>
    </lineage>
</organism>
<name>A0A433DND9_9FUNG</name>
<evidence type="ECO:0000256" key="5">
    <source>
        <dbReference type="ARBA" id="ARBA00023146"/>
    </source>
</evidence>
<evidence type="ECO:0000256" key="2">
    <source>
        <dbReference type="ARBA" id="ARBA00022741"/>
    </source>
</evidence>
<proteinExistence type="predicted"/>
<dbReference type="SUPFAM" id="SSF52374">
    <property type="entry name" value="Nucleotidylyl transferase"/>
    <property type="match status" value="1"/>
</dbReference>
<evidence type="ECO:0000313" key="8">
    <source>
        <dbReference type="Proteomes" id="UP000268093"/>
    </source>
</evidence>
<keyword evidence="3" id="KW-0067">ATP-binding</keyword>
<dbReference type="GO" id="GO:0006428">
    <property type="term" value="P:isoleucyl-tRNA aminoacylation"/>
    <property type="evidence" value="ECO:0007669"/>
    <property type="project" value="TreeGrafter"/>
</dbReference>
<evidence type="ECO:0000256" key="4">
    <source>
        <dbReference type="ARBA" id="ARBA00022917"/>
    </source>
</evidence>
<dbReference type="Proteomes" id="UP000268093">
    <property type="component" value="Unassembled WGS sequence"/>
</dbReference>
<dbReference type="Gene3D" id="1.10.730.20">
    <property type="match status" value="1"/>
</dbReference>
<reference evidence="7 8" key="1">
    <citation type="journal article" date="2018" name="New Phytol.">
        <title>Phylogenomics of Endogonaceae and evolution of mycorrhizas within Mucoromycota.</title>
        <authorList>
            <person name="Chang Y."/>
            <person name="Desiro A."/>
            <person name="Na H."/>
            <person name="Sandor L."/>
            <person name="Lipzen A."/>
            <person name="Clum A."/>
            <person name="Barry K."/>
            <person name="Grigoriev I.V."/>
            <person name="Martin F.M."/>
            <person name="Stajich J.E."/>
            <person name="Smith M.E."/>
            <person name="Bonito G."/>
            <person name="Spatafora J.W."/>
        </authorList>
    </citation>
    <scope>NUCLEOTIDE SEQUENCE [LARGE SCALE GENOMIC DNA]</scope>
    <source>
        <strain evidence="7 8">GMNB39</strain>
    </source>
</reference>
<dbReference type="Pfam" id="PF00133">
    <property type="entry name" value="tRNA-synt_1"/>
    <property type="match status" value="1"/>
</dbReference>
<keyword evidence="4" id="KW-0648">Protein biosynthesis</keyword>
<keyword evidence="5" id="KW-0030">Aminoacyl-tRNA synthetase</keyword>
<dbReference type="InterPro" id="IPR050081">
    <property type="entry name" value="Ile-tRNA_ligase"/>
</dbReference>
<dbReference type="AlphaFoldDB" id="A0A433DND9"/>
<dbReference type="EMBL" id="RBNI01000034">
    <property type="protein sequence ID" value="RUP52398.1"/>
    <property type="molecule type" value="Genomic_DNA"/>
</dbReference>
<feature type="domain" description="Aminoacyl-tRNA synthetase class Ia" evidence="6">
    <location>
        <begin position="1"/>
        <end position="73"/>
    </location>
</feature>
<evidence type="ECO:0000256" key="3">
    <source>
        <dbReference type="ARBA" id="ARBA00022840"/>
    </source>
</evidence>
<evidence type="ECO:0000313" key="7">
    <source>
        <dbReference type="EMBL" id="RUP52398.1"/>
    </source>
</evidence>
<sequence length="134" mass="14990">MSKSIGNVVEPKLITHGGKVCNGCFAPHGLARMLGRMNLVDYFLPDLKQQPAYGADVLRLWVAASEYTRDVTIGKTVMAHVSESMRKIRTTARFMLSNIDGFSEERMVNYADLKEVSSLQNRNMAAFPRRPLIA</sequence>
<dbReference type="GO" id="GO:0005524">
    <property type="term" value="F:ATP binding"/>
    <property type="evidence" value="ECO:0007669"/>
    <property type="project" value="UniProtKB-KW"/>
</dbReference>
<comment type="caution">
    <text evidence="7">The sequence shown here is derived from an EMBL/GenBank/DDBJ whole genome shotgun (WGS) entry which is preliminary data.</text>
</comment>
<dbReference type="InterPro" id="IPR014729">
    <property type="entry name" value="Rossmann-like_a/b/a_fold"/>
</dbReference>
<gene>
    <name evidence="7" type="ORF">BC936DRAFT_144633</name>
</gene>
<dbReference type="PANTHER" id="PTHR42765:SF1">
    <property type="entry name" value="ISOLEUCINE--TRNA LIGASE, MITOCHONDRIAL"/>
    <property type="match status" value="1"/>
</dbReference>
<keyword evidence="1" id="KW-0436">Ligase</keyword>
<dbReference type="PANTHER" id="PTHR42765">
    <property type="entry name" value="SOLEUCYL-TRNA SYNTHETASE"/>
    <property type="match status" value="1"/>
</dbReference>
<dbReference type="Gene3D" id="3.40.50.620">
    <property type="entry name" value="HUPs"/>
    <property type="match status" value="1"/>
</dbReference>